<protein>
    <submittedName>
        <fullName evidence="2">Uncharacterized protein</fullName>
    </submittedName>
</protein>
<evidence type="ECO:0000313" key="2">
    <source>
        <dbReference type="EMBL" id="MDR6534360.1"/>
    </source>
</evidence>
<feature type="compositionally biased region" description="Polar residues" evidence="1">
    <location>
        <begin position="80"/>
        <end position="93"/>
    </location>
</feature>
<feature type="region of interest" description="Disordered" evidence="1">
    <location>
        <begin position="25"/>
        <end position="119"/>
    </location>
</feature>
<dbReference type="RefSeq" id="WP_309897757.1">
    <property type="nucleotide sequence ID" value="NZ_JAVDRF010000001.1"/>
</dbReference>
<feature type="compositionally biased region" description="Basic and acidic residues" evidence="1">
    <location>
        <begin position="102"/>
        <end position="119"/>
    </location>
</feature>
<sequence length="119" mass="13198">MTRLEELITDDSLMTTTGQNKLTLISSLTPDSPKPVQPPEKVDVSLKSPKTPRTSAASKPQFLRTKTTPRRPPAERMDVSPSSNLTRSTTIPENASEFGAIEEDKNLHEIEPAEKRKDN</sequence>
<dbReference type="Proteomes" id="UP001184230">
    <property type="component" value="Unassembled WGS sequence"/>
</dbReference>
<comment type="caution">
    <text evidence="2">The sequence shown here is derived from an EMBL/GenBank/DDBJ whole genome shotgun (WGS) entry which is preliminary data.</text>
</comment>
<proteinExistence type="predicted"/>
<reference evidence="2 3" key="1">
    <citation type="submission" date="2023-07" db="EMBL/GenBank/DDBJ databases">
        <title>Sorghum-associated microbial communities from plants grown in Nebraska, USA.</title>
        <authorList>
            <person name="Schachtman D."/>
        </authorList>
    </citation>
    <scope>NUCLEOTIDE SEQUENCE [LARGE SCALE GENOMIC DNA]</scope>
    <source>
        <strain evidence="2 3">DS1781</strain>
    </source>
</reference>
<gene>
    <name evidence="2" type="ORF">J2739_000120</name>
</gene>
<keyword evidence="3" id="KW-1185">Reference proteome</keyword>
<accession>A0ABU1N8H5</accession>
<organism evidence="2 3">
    <name type="scientific">Variovorax soli</name>
    <dbReference type="NCBI Taxonomy" id="376815"/>
    <lineage>
        <taxon>Bacteria</taxon>
        <taxon>Pseudomonadati</taxon>
        <taxon>Pseudomonadota</taxon>
        <taxon>Betaproteobacteria</taxon>
        <taxon>Burkholderiales</taxon>
        <taxon>Comamonadaceae</taxon>
        <taxon>Variovorax</taxon>
    </lineage>
</organism>
<name>A0ABU1N8H5_9BURK</name>
<dbReference type="EMBL" id="JAVDRF010000001">
    <property type="protein sequence ID" value="MDR6534360.1"/>
    <property type="molecule type" value="Genomic_DNA"/>
</dbReference>
<evidence type="ECO:0000313" key="3">
    <source>
        <dbReference type="Proteomes" id="UP001184230"/>
    </source>
</evidence>
<evidence type="ECO:0000256" key="1">
    <source>
        <dbReference type="SAM" id="MobiDB-lite"/>
    </source>
</evidence>